<evidence type="ECO:0000313" key="15">
    <source>
        <dbReference type="Proteomes" id="UP001652625"/>
    </source>
</evidence>
<protein>
    <submittedName>
        <fullName evidence="16">THAP domain-containing protein 1-like isoform X1</fullName>
    </submittedName>
</protein>
<dbReference type="RefSeq" id="XP_065652227.1">
    <property type="nucleotide sequence ID" value="XM_065796155.1"/>
</dbReference>
<keyword evidence="9" id="KW-0804">Transcription</keyword>
<gene>
    <name evidence="16" type="primary">LOC136079779</name>
</gene>
<evidence type="ECO:0000256" key="5">
    <source>
        <dbReference type="ARBA" id="ARBA00022833"/>
    </source>
</evidence>
<keyword evidence="7 13" id="KW-0175">Coiled coil</keyword>
<keyword evidence="5" id="KW-0862">Zinc</keyword>
<dbReference type="SMART" id="SM00980">
    <property type="entry name" value="THAP"/>
    <property type="match status" value="1"/>
</dbReference>
<evidence type="ECO:0000256" key="10">
    <source>
        <dbReference type="ARBA" id="ARBA00023242"/>
    </source>
</evidence>
<comment type="similarity">
    <text evidence="2">Belongs to the THAP1 family.</text>
</comment>
<evidence type="ECO:0000256" key="13">
    <source>
        <dbReference type="SAM" id="Coils"/>
    </source>
</evidence>
<evidence type="ECO:0000256" key="7">
    <source>
        <dbReference type="ARBA" id="ARBA00023054"/>
    </source>
</evidence>
<reference evidence="16" key="1">
    <citation type="submission" date="2025-08" db="UniProtKB">
        <authorList>
            <consortium name="RefSeq"/>
        </authorList>
    </citation>
    <scope>IDENTIFICATION</scope>
</reference>
<accession>A0ABM4BSU4</accession>
<feature type="coiled-coil region" evidence="13">
    <location>
        <begin position="175"/>
        <end position="209"/>
    </location>
</feature>
<evidence type="ECO:0000313" key="16">
    <source>
        <dbReference type="RefSeq" id="XP_065652227.1"/>
    </source>
</evidence>
<evidence type="ECO:0000256" key="6">
    <source>
        <dbReference type="ARBA" id="ARBA00023015"/>
    </source>
</evidence>
<dbReference type="PANTHER" id="PTHR46600:SF1">
    <property type="entry name" value="THAP DOMAIN-CONTAINING PROTEIN 1"/>
    <property type="match status" value="1"/>
</dbReference>
<evidence type="ECO:0000256" key="11">
    <source>
        <dbReference type="ARBA" id="ARBA00023306"/>
    </source>
</evidence>
<keyword evidence="11" id="KW-0131">Cell cycle</keyword>
<dbReference type="InterPro" id="IPR038441">
    <property type="entry name" value="THAP_Znf_sf"/>
</dbReference>
<keyword evidence="15" id="KW-1185">Reference proteome</keyword>
<dbReference type="SMART" id="SM00692">
    <property type="entry name" value="DM3"/>
    <property type="match status" value="1"/>
</dbReference>
<keyword evidence="3" id="KW-0479">Metal-binding</keyword>
<organism evidence="15 16">
    <name type="scientific">Hydra vulgaris</name>
    <name type="common">Hydra</name>
    <name type="synonym">Hydra attenuata</name>
    <dbReference type="NCBI Taxonomy" id="6087"/>
    <lineage>
        <taxon>Eukaryota</taxon>
        <taxon>Metazoa</taxon>
        <taxon>Cnidaria</taxon>
        <taxon>Hydrozoa</taxon>
        <taxon>Hydroidolina</taxon>
        <taxon>Anthoathecata</taxon>
        <taxon>Aplanulata</taxon>
        <taxon>Hydridae</taxon>
        <taxon>Hydra</taxon>
    </lineage>
</organism>
<evidence type="ECO:0000256" key="8">
    <source>
        <dbReference type="ARBA" id="ARBA00023125"/>
    </source>
</evidence>
<evidence type="ECO:0000256" key="4">
    <source>
        <dbReference type="ARBA" id="ARBA00022771"/>
    </source>
</evidence>
<proteinExistence type="inferred from homology"/>
<sequence>MVHSCCAYNCTERHKAGADISFHGFPKDLLLQNKWISAMRRENFIPTKSSKICSKHFTPDSYVVSGWSSKKQLKKEAIPSVFNFPSSLVKKIKPRKPPAKRKITSESEINIKTIKDDTSSETTLETASLDRAKRQSCNTFRNLKKIALESPLKRRKCYLNDLKKHQSFNIVLKLISKQEKKIKILQQRNRRLHKRVSNLQSLLKHLKEMQMIDEESSLKLSDTMPASTKTVFKQLLKSKCTKEYPMELKSFALTLNFYSPRAYSYVRKTFTKMLPHPRTLQK</sequence>
<dbReference type="SUPFAM" id="SSF57716">
    <property type="entry name" value="Glucocorticoid receptor-like (DNA-binding domain)"/>
    <property type="match status" value="1"/>
</dbReference>
<dbReference type="InterPro" id="IPR026516">
    <property type="entry name" value="THAP1/10"/>
</dbReference>
<keyword evidence="6" id="KW-0805">Transcription regulation</keyword>
<evidence type="ECO:0000259" key="14">
    <source>
        <dbReference type="PROSITE" id="PS50950"/>
    </source>
</evidence>
<name>A0ABM4BSU4_HYDVU</name>
<dbReference type="PANTHER" id="PTHR46600">
    <property type="entry name" value="THAP DOMAIN-CONTAINING"/>
    <property type="match status" value="1"/>
</dbReference>
<dbReference type="Pfam" id="PF12017">
    <property type="entry name" value="Tnp_P_element"/>
    <property type="match status" value="1"/>
</dbReference>
<dbReference type="InterPro" id="IPR006612">
    <property type="entry name" value="THAP_Znf"/>
</dbReference>
<evidence type="ECO:0000256" key="3">
    <source>
        <dbReference type="ARBA" id="ARBA00022723"/>
    </source>
</evidence>
<comment type="subcellular location">
    <subcellularLocation>
        <location evidence="1">Nucleus</location>
        <location evidence="1">Nucleoplasm</location>
    </subcellularLocation>
</comment>
<dbReference type="Proteomes" id="UP001652625">
    <property type="component" value="Chromosome 04"/>
</dbReference>
<evidence type="ECO:0000256" key="12">
    <source>
        <dbReference type="PROSITE-ProRule" id="PRU00309"/>
    </source>
</evidence>
<feature type="domain" description="THAP-type" evidence="14">
    <location>
        <begin position="1"/>
        <end position="82"/>
    </location>
</feature>
<dbReference type="GeneID" id="136079779"/>
<dbReference type="Gene3D" id="6.20.210.20">
    <property type="entry name" value="THAP domain"/>
    <property type="match status" value="1"/>
</dbReference>
<keyword evidence="10" id="KW-0539">Nucleus</keyword>
<evidence type="ECO:0000256" key="2">
    <source>
        <dbReference type="ARBA" id="ARBA00006177"/>
    </source>
</evidence>
<dbReference type="PROSITE" id="PS50950">
    <property type="entry name" value="ZF_THAP"/>
    <property type="match status" value="1"/>
</dbReference>
<keyword evidence="8 12" id="KW-0238">DNA-binding</keyword>
<dbReference type="InterPro" id="IPR021896">
    <property type="entry name" value="THAP9-like_HTH"/>
</dbReference>
<evidence type="ECO:0000256" key="9">
    <source>
        <dbReference type="ARBA" id="ARBA00023163"/>
    </source>
</evidence>
<keyword evidence="4 12" id="KW-0863">Zinc-finger</keyword>
<dbReference type="Pfam" id="PF05485">
    <property type="entry name" value="THAP"/>
    <property type="match status" value="1"/>
</dbReference>
<evidence type="ECO:0000256" key="1">
    <source>
        <dbReference type="ARBA" id="ARBA00004642"/>
    </source>
</evidence>